<evidence type="ECO:0000256" key="3">
    <source>
        <dbReference type="ARBA" id="ARBA00023125"/>
    </source>
</evidence>
<keyword evidence="4" id="KW-0233">DNA recombination</keyword>
<accession>A0ABP2KY05</accession>
<dbReference type="InterPro" id="IPR050090">
    <property type="entry name" value="Tyrosine_recombinase_XerCD"/>
</dbReference>
<evidence type="ECO:0000259" key="7">
    <source>
        <dbReference type="PROSITE" id="PS51900"/>
    </source>
</evidence>
<dbReference type="CDD" id="cd01189">
    <property type="entry name" value="INT_ICEBs1_C_like"/>
    <property type="match status" value="1"/>
</dbReference>
<dbReference type="SUPFAM" id="SSF56349">
    <property type="entry name" value="DNA breaking-rejoining enzymes"/>
    <property type="match status" value="1"/>
</dbReference>
<dbReference type="InterPro" id="IPR002104">
    <property type="entry name" value="Integrase_catalytic"/>
</dbReference>
<dbReference type="InterPro" id="IPR044068">
    <property type="entry name" value="CB"/>
</dbReference>
<keyword evidence="3 5" id="KW-0238">DNA-binding</keyword>
<dbReference type="Proteomes" id="UP000005356">
    <property type="component" value="Unassembled WGS sequence"/>
</dbReference>
<dbReference type="Pfam" id="PF14657">
    <property type="entry name" value="Arm-DNA-bind_4"/>
    <property type="match status" value="1"/>
</dbReference>
<dbReference type="EMBL" id="AEUU02000001">
    <property type="protein sequence ID" value="EGJ26888.1"/>
    <property type="molecule type" value="Genomic_DNA"/>
</dbReference>
<dbReference type="InterPro" id="IPR013762">
    <property type="entry name" value="Integrase-like_cat_sf"/>
</dbReference>
<dbReference type="InterPro" id="IPR011010">
    <property type="entry name" value="DNA_brk_join_enz"/>
</dbReference>
<keyword evidence="2" id="KW-0229">DNA integration</keyword>
<comment type="similarity">
    <text evidence="1">Belongs to the 'phage' integrase family.</text>
</comment>
<dbReference type="InterPro" id="IPR028259">
    <property type="entry name" value="AP2-like_int_N"/>
</dbReference>
<gene>
    <name evidence="8" type="ORF">STRPO_0245</name>
</gene>
<comment type="caution">
    <text evidence="8">The sequence shown here is derived from an EMBL/GenBank/DDBJ whole genome shotgun (WGS) entry which is preliminary data.</text>
</comment>
<feature type="domain" description="Core-binding (CB)" evidence="7">
    <location>
        <begin position="59"/>
        <end position="140"/>
    </location>
</feature>
<dbReference type="Gene3D" id="1.10.150.130">
    <property type="match status" value="1"/>
</dbReference>
<feature type="domain" description="Tyr recombinase" evidence="6">
    <location>
        <begin position="162"/>
        <end position="341"/>
    </location>
</feature>
<sequence>MASIRKRSNGWEFRISYKDSNGNYKQKTGGGFRTKREAEIKASEEKLRISKGITGDINSTLYDYFKIWSNTYKKNNVSLVTWKKYEYTLSKIRIYFRDAKIKNISVSQYQSAINQFLEDYSWRTVKMFNTHIRQCLKVAMHENIVQKDFTTFTKIAQNEKDEEKDILQIDEYFDLLETTSTIKYRSHFFIYLVAVTGLRFSEAMGLTVNDINFENSTININKTFKVYGPKRGYGPTKNKSSMRIVPIDDRTLSLLSEYVKRFEIKDRVFVELSNTAVNKTLKKLVGRNVHMHSLRHTYVSYLIKNNINVVQVSKLIGHTNPNTTLTVYSHLFKQQEIESVNQINNLFRSNLGQKTKKA</sequence>
<organism evidence="8 9">
    <name type="scientific">Streptococcus porcinus str. Jelinkova 176</name>
    <dbReference type="NCBI Taxonomy" id="873448"/>
    <lineage>
        <taxon>Bacteria</taxon>
        <taxon>Bacillati</taxon>
        <taxon>Bacillota</taxon>
        <taxon>Bacilli</taxon>
        <taxon>Lactobacillales</taxon>
        <taxon>Streptococcaceae</taxon>
        <taxon>Streptococcus</taxon>
    </lineage>
</organism>
<dbReference type="InterPro" id="IPR004107">
    <property type="entry name" value="Integrase_SAM-like_N"/>
</dbReference>
<dbReference type="InterPro" id="IPR010998">
    <property type="entry name" value="Integrase_recombinase_N"/>
</dbReference>
<dbReference type="Pfam" id="PF14659">
    <property type="entry name" value="Phage_int_SAM_3"/>
    <property type="match status" value="1"/>
</dbReference>
<dbReference type="PROSITE" id="PS51900">
    <property type="entry name" value="CB"/>
    <property type="match status" value="1"/>
</dbReference>
<evidence type="ECO:0000256" key="1">
    <source>
        <dbReference type="ARBA" id="ARBA00008857"/>
    </source>
</evidence>
<protein>
    <submittedName>
        <fullName evidence="8">Site-specific recombinase, phage integrase family</fullName>
    </submittedName>
</protein>
<dbReference type="PANTHER" id="PTHR30349">
    <property type="entry name" value="PHAGE INTEGRASE-RELATED"/>
    <property type="match status" value="1"/>
</dbReference>
<dbReference type="Pfam" id="PF00589">
    <property type="entry name" value="Phage_integrase"/>
    <property type="match status" value="1"/>
</dbReference>
<name>A0ABP2KY05_STRPO</name>
<dbReference type="RefSeq" id="WP_003083425.1">
    <property type="nucleotide sequence ID" value="NZ_AEUU02000001.1"/>
</dbReference>
<keyword evidence="9" id="KW-1185">Reference proteome</keyword>
<reference evidence="8 9" key="1">
    <citation type="journal article" date="2014" name="Int. J. Syst. Evol. Microbiol.">
        <title>Phylogenomics and the dynamic genome evolution of the genus Streptococcus.</title>
        <authorList>
            <consortium name="The Broad Institute Genome Sequencing Platform"/>
            <person name="Richards V.P."/>
            <person name="Palmer S.R."/>
            <person name="Pavinski Bitar P.D."/>
            <person name="Qin X."/>
            <person name="Weinstock G.M."/>
            <person name="Highlander S.K."/>
            <person name="Town C.D."/>
            <person name="Burne R.A."/>
            <person name="Stanhope M.J."/>
        </authorList>
    </citation>
    <scope>NUCLEOTIDE SEQUENCE [LARGE SCALE GENOMIC DNA]</scope>
    <source>
        <strain evidence="8 9">Jelinkova 176</strain>
    </source>
</reference>
<evidence type="ECO:0000256" key="2">
    <source>
        <dbReference type="ARBA" id="ARBA00022908"/>
    </source>
</evidence>
<evidence type="ECO:0000313" key="9">
    <source>
        <dbReference type="Proteomes" id="UP000005356"/>
    </source>
</evidence>
<evidence type="ECO:0000313" key="8">
    <source>
        <dbReference type="EMBL" id="EGJ26888.1"/>
    </source>
</evidence>
<proteinExistence type="inferred from homology"/>
<dbReference type="PANTHER" id="PTHR30349:SF64">
    <property type="entry name" value="PROPHAGE INTEGRASE INTD-RELATED"/>
    <property type="match status" value="1"/>
</dbReference>
<evidence type="ECO:0000256" key="5">
    <source>
        <dbReference type="PROSITE-ProRule" id="PRU01248"/>
    </source>
</evidence>
<dbReference type="Gene3D" id="1.10.443.10">
    <property type="entry name" value="Intergrase catalytic core"/>
    <property type="match status" value="1"/>
</dbReference>
<evidence type="ECO:0000259" key="6">
    <source>
        <dbReference type="PROSITE" id="PS51898"/>
    </source>
</evidence>
<dbReference type="PROSITE" id="PS51898">
    <property type="entry name" value="TYR_RECOMBINASE"/>
    <property type="match status" value="1"/>
</dbReference>
<evidence type="ECO:0000256" key="4">
    <source>
        <dbReference type="ARBA" id="ARBA00023172"/>
    </source>
</evidence>